<dbReference type="InterPro" id="IPR000008">
    <property type="entry name" value="C2_dom"/>
</dbReference>
<comment type="subcellular location">
    <subcellularLocation>
        <location evidence="1">Membrane</location>
        <topology evidence="1">Multi-pass membrane protein</topology>
    </subcellularLocation>
</comment>
<keyword evidence="7 8" id="KW-0472">Membrane</keyword>
<dbReference type="Pfam" id="PF08372">
    <property type="entry name" value="PRT_C"/>
    <property type="match status" value="1"/>
</dbReference>
<evidence type="ECO:0000259" key="9">
    <source>
        <dbReference type="PROSITE" id="PS50004"/>
    </source>
</evidence>
<dbReference type="CDD" id="cd08376">
    <property type="entry name" value="C2B_MCTP_PRT"/>
    <property type="match status" value="1"/>
</dbReference>
<proteinExistence type="predicted"/>
<dbReference type="InterPro" id="IPR035892">
    <property type="entry name" value="C2_domain_sf"/>
</dbReference>
<dbReference type="RefSeq" id="XP_014664705.1">
    <property type="nucleotide sequence ID" value="XM_014809219.1"/>
</dbReference>
<keyword evidence="2 8" id="KW-0812">Transmembrane</keyword>
<dbReference type="PANTHER" id="PTHR45911">
    <property type="entry name" value="C2 DOMAIN-CONTAINING PROTEIN"/>
    <property type="match status" value="1"/>
</dbReference>
<dbReference type="Proteomes" id="UP000695022">
    <property type="component" value="Unplaced"/>
</dbReference>
<accession>A0ABM1DXN4</accession>
<evidence type="ECO:0000256" key="4">
    <source>
        <dbReference type="ARBA" id="ARBA00022737"/>
    </source>
</evidence>
<feature type="transmembrane region" description="Helical" evidence="8">
    <location>
        <begin position="494"/>
        <end position="519"/>
    </location>
</feature>
<feature type="domain" description="C2" evidence="9">
    <location>
        <begin position="1"/>
        <end position="107"/>
    </location>
</feature>
<evidence type="ECO:0000313" key="10">
    <source>
        <dbReference type="Proteomes" id="UP000695022"/>
    </source>
</evidence>
<dbReference type="Gene3D" id="2.60.40.150">
    <property type="entry name" value="C2 domain"/>
    <property type="match status" value="2"/>
</dbReference>
<protein>
    <submittedName>
        <fullName evidence="11">Multiple C2 and transmembrane domain-containing protein 1-like isoform X1</fullName>
    </submittedName>
</protein>
<dbReference type="SUPFAM" id="SSF49562">
    <property type="entry name" value="C2 domain (Calcium/lipid-binding domain, CaLB)"/>
    <property type="match status" value="2"/>
</dbReference>
<evidence type="ECO:0000256" key="7">
    <source>
        <dbReference type="ARBA" id="ARBA00023136"/>
    </source>
</evidence>
<evidence type="ECO:0000256" key="5">
    <source>
        <dbReference type="ARBA" id="ARBA00022837"/>
    </source>
</evidence>
<dbReference type="GeneID" id="106807020"/>
<evidence type="ECO:0000256" key="8">
    <source>
        <dbReference type="SAM" id="Phobius"/>
    </source>
</evidence>
<keyword evidence="6 8" id="KW-1133">Transmembrane helix</keyword>
<evidence type="ECO:0000256" key="2">
    <source>
        <dbReference type="ARBA" id="ARBA00022692"/>
    </source>
</evidence>
<feature type="transmembrane region" description="Helical" evidence="8">
    <location>
        <begin position="348"/>
        <end position="373"/>
    </location>
</feature>
<evidence type="ECO:0000256" key="3">
    <source>
        <dbReference type="ARBA" id="ARBA00022723"/>
    </source>
</evidence>
<name>A0ABM1DXN4_PRICU</name>
<dbReference type="Pfam" id="PF00168">
    <property type="entry name" value="C2"/>
    <property type="match status" value="2"/>
</dbReference>
<evidence type="ECO:0000313" key="11">
    <source>
        <dbReference type="RefSeq" id="XP_014664705.1"/>
    </source>
</evidence>
<keyword evidence="4" id="KW-0677">Repeat</keyword>
<dbReference type="CDD" id="cd08377">
    <property type="entry name" value="C2C_MCTP_PRT"/>
    <property type="match status" value="1"/>
</dbReference>
<keyword evidence="3" id="KW-0479">Metal-binding</keyword>
<feature type="domain" description="C2" evidence="9">
    <location>
        <begin position="149"/>
        <end position="264"/>
    </location>
</feature>
<dbReference type="SMART" id="SM00239">
    <property type="entry name" value="C2"/>
    <property type="match status" value="2"/>
</dbReference>
<sequence>MKNQIWSSVVTIVLVEGKNLLPMDANGLSDPYVKFRLSNEKYKSKVAFKTLNPNWLEQFDLHMFDDQSKQLEMTIWDKDIRSKDDFMGRCTIDLAQLPRERTHAIWQDLEDGAGSIHLLLTISGTVGTETISDLANYEPLPAERQAIMRRYAIHKAFKRMRDVGHLTVKVFKARDLAAADLGGKSDPFCVLELVNARLQTHTEYKTLTPEWNKIFTFNVKDIHSVLEVTVYDEDRNKTVEFLGKVAIPLLQINNGERKWYALKDKKMTRRVKGEILLEMDFVFNPVKASVRTFNPKEEKYMSQEPKFKKKVFMTNVARVRQFVLTFLHAGRFIQSCFQWESVPRSLTAFLVFVVIVYNFELYMLPVALLLVFLRNYLVLPSVKEQQRYLEGQMVPQTAGDDDESDDDKDKALSFLDFSYLDMFDFVVYDTVELIEMVTVGCNPEKRILLEEERKSFKERLQAVQDVCLTVQNALGYIASHGESVKNTFNFTSPFLSYLLICVLCVGTVVLYFIPLRWIIMAWGINKFTKQLRSPNAIPNNELLDYLSRVPDDQEVMMYAQLTPEPHSPLLAKKKKSQ</sequence>
<evidence type="ECO:0000256" key="6">
    <source>
        <dbReference type="ARBA" id="ARBA00022989"/>
    </source>
</evidence>
<dbReference type="PRINTS" id="PR00360">
    <property type="entry name" value="C2DOMAIN"/>
</dbReference>
<keyword evidence="5" id="KW-0106">Calcium</keyword>
<evidence type="ECO:0000256" key="1">
    <source>
        <dbReference type="ARBA" id="ARBA00004141"/>
    </source>
</evidence>
<organism evidence="10 11">
    <name type="scientific">Priapulus caudatus</name>
    <name type="common">Priapulid worm</name>
    <dbReference type="NCBI Taxonomy" id="37621"/>
    <lineage>
        <taxon>Eukaryota</taxon>
        <taxon>Metazoa</taxon>
        <taxon>Ecdysozoa</taxon>
        <taxon>Scalidophora</taxon>
        <taxon>Priapulida</taxon>
        <taxon>Priapulimorpha</taxon>
        <taxon>Priapulimorphida</taxon>
        <taxon>Priapulidae</taxon>
        <taxon>Priapulus</taxon>
    </lineage>
</organism>
<keyword evidence="10" id="KW-1185">Reference proteome</keyword>
<reference evidence="11" key="1">
    <citation type="submission" date="2025-08" db="UniProtKB">
        <authorList>
            <consortium name="RefSeq"/>
        </authorList>
    </citation>
    <scope>IDENTIFICATION</scope>
</reference>
<dbReference type="PANTHER" id="PTHR45911:SF4">
    <property type="entry name" value="MULTIPLE C2 AND TRANSMEMBRANE DOMAIN-CONTAINING PROTEIN"/>
    <property type="match status" value="1"/>
</dbReference>
<dbReference type="InterPro" id="IPR013583">
    <property type="entry name" value="MCTP_C"/>
</dbReference>
<dbReference type="PROSITE" id="PS50004">
    <property type="entry name" value="C2"/>
    <property type="match status" value="2"/>
</dbReference>
<gene>
    <name evidence="11" type="primary">LOC106807020</name>
</gene>